<dbReference type="Pfam" id="PF17253">
    <property type="entry name" value="DUF5320"/>
    <property type="match status" value="1"/>
</dbReference>
<name>A0A6I6K7R0_9BACT</name>
<reference evidence="2 3" key="1">
    <citation type="submission" date="2019-11" db="EMBL/GenBank/DDBJ databases">
        <authorList>
            <person name="Zheng R.K."/>
            <person name="Sun C.M."/>
        </authorList>
    </citation>
    <scope>NUCLEOTIDE SEQUENCE [LARGE SCALE GENOMIC DNA]</scope>
    <source>
        <strain evidence="2 3">WC007</strain>
    </source>
</reference>
<feature type="region of interest" description="Disordered" evidence="1">
    <location>
        <begin position="1"/>
        <end position="59"/>
    </location>
</feature>
<feature type="compositionally biased region" description="Gly residues" evidence="1">
    <location>
        <begin position="8"/>
        <end position="20"/>
    </location>
</feature>
<evidence type="ECO:0000313" key="3">
    <source>
        <dbReference type="Proteomes" id="UP000428260"/>
    </source>
</evidence>
<dbReference type="KEGG" id="mcos:GM418_29385"/>
<evidence type="ECO:0000313" key="2">
    <source>
        <dbReference type="EMBL" id="QGY47633.1"/>
    </source>
</evidence>
<accession>A0A6I6K7R0</accession>
<proteinExistence type="predicted"/>
<dbReference type="InterPro" id="IPR035205">
    <property type="entry name" value="DUF5320"/>
</dbReference>
<dbReference type="RefSeq" id="WP_158871701.1">
    <property type="nucleotide sequence ID" value="NZ_CP046401.1"/>
</dbReference>
<evidence type="ECO:0000256" key="1">
    <source>
        <dbReference type="SAM" id="MobiDB-lite"/>
    </source>
</evidence>
<organism evidence="2 3">
    <name type="scientific">Maribellus comscasis</name>
    <dbReference type="NCBI Taxonomy" id="2681766"/>
    <lineage>
        <taxon>Bacteria</taxon>
        <taxon>Pseudomonadati</taxon>
        <taxon>Bacteroidota</taxon>
        <taxon>Bacteroidia</taxon>
        <taxon>Marinilabiliales</taxon>
        <taxon>Prolixibacteraceae</taxon>
        <taxon>Maribellus</taxon>
    </lineage>
</organism>
<dbReference type="Proteomes" id="UP000428260">
    <property type="component" value="Chromosome"/>
</dbReference>
<feature type="compositionally biased region" description="Basic and acidic residues" evidence="1">
    <location>
        <begin position="21"/>
        <end position="32"/>
    </location>
</feature>
<sequence length="59" mass="6285">MPKLNGTGPEGKGPKTGRGLGECEKKSFKELLQKLGKGLGKRRKSGGGEGQGKRLKYDL</sequence>
<dbReference type="AlphaFoldDB" id="A0A6I6K7R0"/>
<protein>
    <submittedName>
        <fullName evidence="2">Uncharacterized protein</fullName>
    </submittedName>
</protein>
<gene>
    <name evidence="2" type="ORF">GM418_29385</name>
</gene>
<dbReference type="EMBL" id="CP046401">
    <property type="protein sequence ID" value="QGY47633.1"/>
    <property type="molecule type" value="Genomic_DNA"/>
</dbReference>
<keyword evidence="3" id="KW-1185">Reference proteome</keyword>